<reference evidence="4" key="1">
    <citation type="journal article" date="2020" name="Stud. Mycol.">
        <title>101 Dothideomycetes genomes: a test case for predicting lifestyles and emergence of pathogens.</title>
        <authorList>
            <person name="Haridas S."/>
            <person name="Albert R."/>
            <person name="Binder M."/>
            <person name="Bloem J."/>
            <person name="Labutti K."/>
            <person name="Salamov A."/>
            <person name="Andreopoulos B."/>
            <person name="Baker S."/>
            <person name="Barry K."/>
            <person name="Bills G."/>
            <person name="Bluhm B."/>
            <person name="Cannon C."/>
            <person name="Castanera R."/>
            <person name="Culley D."/>
            <person name="Daum C."/>
            <person name="Ezra D."/>
            <person name="Gonzalez J."/>
            <person name="Henrissat B."/>
            <person name="Kuo A."/>
            <person name="Liang C."/>
            <person name="Lipzen A."/>
            <person name="Lutzoni F."/>
            <person name="Magnuson J."/>
            <person name="Mondo S."/>
            <person name="Nolan M."/>
            <person name="Ohm R."/>
            <person name="Pangilinan J."/>
            <person name="Park H.-J."/>
            <person name="Ramirez L."/>
            <person name="Alfaro M."/>
            <person name="Sun H."/>
            <person name="Tritt A."/>
            <person name="Yoshinaga Y."/>
            <person name="Zwiers L.-H."/>
            <person name="Turgeon B."/>
            <person name="Goodwin S."/>
            <person name="Spatafora J."/>
            <person name="Crous P."/>
            <person name="Grigoriev I."/>
        </authorList>
    </citation>
    <scope>NUCLEOTIDE SEQUENCE</scope>
    <source>
        <strain evidence="4">CBS 207.26</strain>
    </source>
</reference>
<keyword evidence="1" id="KW-0067">ATP-binding</keyword>
<evidence type="ECO:0000313" key="5">
    <source>
        <dbReference type="Proteomes" id="UP000800200"/>
    </source>
</evidence>
<dbReference type="GO" id="GO:0044773">
    <property type="term" value="P:mitotic DNA damage checkpoint signaling"/>
    <property type="evidence" value="ECO:0007669"/>
    <property type="project" value="TreeGrafter"/>
</dbReference>
<dbReference type="EMBL" id="ML994641">
    <property type="protein sequence ID" value="KAF2183616.1"/>
    <property type="molecule type" value="Genomic_DNA"/>
</dbReference>
<dbReference type="Pfam" id="PF00069">
    <property type="entry name" value="Pkinase"/>
    <property type="match status" value="1"/>
</dbReference>
<evidence type="ECO:0000313" key="4">
    <source>
        <dbReference type="EMBL" id="KAF2183616.1"/>
    </source>
</evidence>
<feature type="compositionally biased region" description="Acidic residues" evidence="2">
    <location>
        <begin position="36"/>
        <end position="50"/>
    </location>
</feature>
<dbReference type="InterPro" id="IPR011009">
    <property type="entry name" value="Kinase-like_dom_sf"/>
</dbReference>
<name>A0A6A6E139_9PEZI</name>
<dbReference type="PROSITE" id="PS00107">
    <property type="entry name" value="PROTEIN_KINASE_ATP"/>
    <property type="match status" value="1"/>
</dbReference>
<keyword evidence="1" id="KW-0547">Nucleotide-binding</keyword>
<dbReference type="SUPFAM" id="SSF56112">
    <property type="entry name" value="Protein kinase-like (PK-like)"/>
    <property type="match status" value="1"/>
</dbReference>
<dbReference type="Proteomes" id="UP000800200">
    <property type="component" value="Unassembled WGS sequence"/>
</dbReference>
<dbReference type="OrthoDB" id="5979581at2759"/>
<dbReference type="PANTHER" id="PTHR44167:SF30">
    <property type="entry name" value="PHOSPHORYLASE KINASE"/>
    <property type="match status" value="1"/>
</dbReference>
<feature type="binding site" evidence="1">
    <location>
        <position position="232"/>
    </location>
    <ligand>
        <name>ATP</name>
        <dbReference type="ChEBI" id="CHEBI:30616"/>
    </ligand>
</feature>
<evidence type="ECO:0000256" key="1">
    <source>
        <dbReference type="PROSITE-ProRule" id="PRU10141"/>
    </source>
</evidence>
<evidence type="ECO:0000256" key="2">
    <source>
        <dbReference type="SAM" id="MobiDB-lite"/>
    </source>
</evidence>
<gene>
    <name evidence="4" type="ORF">K469DRAFT_689766</name>
</gene>
<accession>A0A6A6E139</accession>
<dbReference type="PANTHER" id="PTHR44167">
    <property type="entry name" value="OVARIAN-SPECIFIC SERINE/THREONINE-PROTEIN KINASE LOK-RELATED"/>
    <property type="match status" value="1"/>
</dbReference>
<dbReference type="Gene3D" id="1.10.510.10">
    <property type="entry name" value="Transferase(Phosphotransferase) domain 1"/>
    <property type="match status" value="1"/>
</dbReference>
<feature type="domain" description="Protein kinase" evidence="3">
    <location>
        <begin position="199"/>
        <end position="421"/>
    </location>
</feature>
<dbReference type="GO" id="GO:0005524">
    <property type="term" value="F:ATP binding"/>
    <property type="evidence" value="ECO:0007669"/>
    <property type="project" value="UniProtKB-UniRule"/>
</dbReference>
<dbReference type="GO" id="GO:0005634">
    <property type="term" value="C:nucleus"/>
    <property type="evidence" value="ECO:0007669"/>
    <property type="project" value="TreeGrafter"/>
</dbReference>
<dbReference type="PROSITE" id="PS50011">
    <property type="entry name" value="PROTEIN_KINASE_DOM"/>
    <property type="match status" value="1"/>
</dbReference>
<dbReference type="InterPro" id="IPR017441">
    <property type="entry name" value="Protein_kinase_ATP_BS"/>
</dbReference>
<evidence type="ECO:0000259" key="3">
    <source>
        <dbReference type="PROSITE" id="PS50011"/>
    </source>
</evidence>
<sequence length="421" mass="48154">MCPARLQEYFQFIEFSVETQQTYDGDVARLRNAVEQVDDDGTATEPDEETEKQQTWRERGTIWTGFYYFAVRNLPVPREHWRAGKLRKSNTLEFPLATREATIRSIHAVFNYCKETRCLQIRKPSQTLIEISINGEEVLDFHTFVEGREAIVQFGKLKYRLEYTDYAYDPIYYDNHDKFIHDTLKWANRELDDLTHTPSANSTKIGRGASASVSHAVNNRSQAVALKTRIRKCRATAEALSIVIQTLTTLTALAKAHDEPRILRLHQVIYQFGHPKYRQGVTEDVHLVLEPFMRLTVADIITLVKEKSLEQQTADWVLREAITGLKFLHDNNWMHGDIKPGNIGVQLPRTGPLSLDELQKESRVVLLDLDGASNLATLPEQRLPPSTMMSGLWESLDISCDTDRTRGNSPRTLGARTDLII</sequence>
<organism evidence="4 5">
    <name type="scientific">Zopfia rhizophila CBS 207.26</name>
    <dbReference type="NCBI Taxonomy" id="1314779"/>
    <lineage>
        <taxon>Eukaryota</taxon>
        <taxon>Fungi</taxon>
        <taxon>Dikarya</taxon>
        <taxon>Ascomycota</taxon>
        <taxon>Pezizomycotina</taxon>
        <taxon>Dothideomycetes</taxon>
        <taxon>Dothideomycetes incertae sedis</taxon>
        <taxon>Zopfiaceae</taxon>
        <taxon>Zopfia</taxon>
    </lineage>
</organism>
<dbReference type="AlphaFoldDB" id="A0A6A6E139"/>
<dbReference type="SMART" id="SM00220">
    <property type="entry name" value="S_TKc"/>
    <property type="match status" value="1"/>
</dbReference>
<proteinExistence type="predicted"/>
<dbReference type="GO" id="GO:0004674">
    <property type="term" value="F:protein serine/threonine kinase activity"/>
    <property type="evidence" value="ECO:0007669"/>
    <property type="project" value="TreeGrafter"/>
</dbReference>
<protein>
    <recommendedName>
        <fullName evidence="3">Protein kinase domain-containing protein</fullName>
    </recommendedName>
</protein>
<feature type="region of interest" description="Disordered" evidence="2">
    <location>
        <begin position="36"/>
        <end position="55"/>
    </location>
</feature>
<dbReference type="InterPro" id="IPR000719">
    <property type="entry name" value="Prot_kinase_dom"/>
</dbReference>
<keyword evidence="5" id="KW-1185">Reference proteome</keyword>